<name>A0A0C3Q5S8_9AGAM</name>
<dbReference type="Gene3D" id="1.10.510.10">
    <property type="entry name" value="Transferase(Phosphotransferase) domain 1"/>
    <property type="match status" value="1"/>
</dbReference>
<dbReference type="SUPFAM" id="SSF56112">
    <property type="entry name" value="Protein kinase-like (PK-like)"/>
    <property type="match status" value="1"/>
</dbReference>
<organism evidence="2 3">
    <name type="scientific">Tulasnella calospora MUT 4182</name>
    <dbReference type="NCBI Taxonomy" id="1051891"/>
    <lineage>
        <taxon>Eukaryota</taxon>
        <taxon>Fungi</taxon>
        <taxon>Dikarya</taxon>
        <taxon>Basidiomycota</taxon>
        <taxon>Agaricomycotina</taxon>
        <taxon>Agaricomycetes</taxon>
        <taxon>Cantharellales</taxon>
        <taxon>Tulasnellaceae</taxon>
        <taxon>Tulasnella</taxon>
    </lineage>
</organism>
<feature type="non-terminal residue" evidence="2">
    <location>
        <position position="1"/>
    </location>
</feature>
<dbReference type="STRING" id="1051891.A0A0C3Q5S8"/>
<dbReference type="EMBL" id="KN823059">
    <property type="protein sequence ID" value="KIO24525.1"/>
    <property type="molecule type" value="Genomic_DNA"/>
</dbReference>
<dbReference type="Proteomes" id="UP000054248">
    <property type="component" value="Unassembled WGS sequence"/>
</dbReference>
<dbReference type="PIRSF" id="PIRSF000654">
    <property type="entry name" value="Integrin-linked_kinase"/>
    <property type="match status" value="1"/>
</dbReference>
<dbReference type="InterPro" id="IPR011009">
    <property type="entry name" value="Kinase-like_dom_sf"/>
</dbReference>
<feature type="domain" description="Protein kinase" evidence="1">
    <location>
        <begin position="1"/>
        <end position="233"/>
    </location>
</feature>
<dbReference type="PANTHER" id="PTHR44329">
    <property type="entry name" value="SERINE/THREONINE-PROTEIN KINASE TNNI3K-RELATED"/>
    <property type="match status" value="1"/>
</dbReference>
<proteinExistence type="predicted"/>
<dbReference type="GO" id="GO:0005524">
    <property type="term" value="F:ATP binding"/>
    <property type="evidence" value="ECO:0007669"/>
    <property type="project" value="InterPro"/>
</dbReference>
<dbReference type="SMART" id="SM00220">
    <property type="entry name" value="S_TKc"/>
    <property type="match status" value="1"/>
</dbReference>
<dbReference type="InterPro" id="IPR051681">
    <property type="entry name" value="Ser/Thr_Kinases-Pseudokinases"/>
</dbReference>
<evidence type="ECO:0000313" key="3">
    <source>
        <dbReference type="Proteomes" id="UP000054248"/>
    </source>
</evidence>
<gene>
    <name evidence="2" type="ORF">M407DRAFT_76836</name>
</gene>
<dbReference type="PROSITE" id="PS00108">
    <property type="entry name" value="PROTEIN_KINASE_ST"/>
    <property type="match status" value="1"/>
</dbReference>
<dbReference type="OrthoDB" id="346907at2759"/>
<dbReference type="InterPro" id="IPR000719">
    <property type="entry name" value="Prot_kinase_dom"/>
</dbReference>
<dbReference type="InterPro" id="IPR008271">
    <property type="entry name" value="Ser/Thr_kinase_AS"/>
</dbReference>
<evidence type="ECO:0000259" key="1">
    <source>
        <dbReference type="PROSITE" id="PS50011"/>
    </source>
</evidence>
<evidence type="ECO:0000313" key="2">
    <source>
        <dbReference type="EMBL" id="KIO24525.1"/>
    </source>
</evidence>
<protein>
    <recommendedName>
        <fullName evidence="1">Protein kinase domain-containing protein</fullName>
    </recommendedName>
</protein>
<sequence length="241" mass="27213">ALSRFQLALREAGLLTELRHGHIIKLKGFVEDLTNGRIWLIFLWHEHGNLKDFVASQDWEIPERISLIDDVTRGVRYLHSRDPPIRHGDLKSINILVASDCRAVITDFGSARRLTKTATFCATSGTMTFTGNEYTLRWAAPELLMDDEAGLSSDIWALGWICYEVMTNSVPFENIKKDAIIIKHVIDGNLPSVTDHARISLTRQLCSLMVGCWSVDPTKRPTAEDCRKSMEWMVSSVPIGF</sequence>
<reference evidence="3" key="2">
    <citation type="submission" date="2015-01" db="EMBL/GenBank/DDBJ databases">
        <title>Evolutionary Origins and Diversification of the Mycorrhizal Mutualists.</title>
        <authorList>
            <consortium name="DOE Joint Genome Institute"/>
            <consortium name="Mycorrhizal Genomics Consortium"/>
            <person name="Kohler A."/>
            <person name="Kuo A."/>
            <person name="Nagy L.G."/>
            <person name="Floudas D."/>
            <person name="Copeland A."/>
            <person name="Barry K.W."/>
            <person name="Cichocki N."/>
            <person name="Veneault-Fourrey C."/>
            <person name="LaButti K."/>
            <person name="Lindquist E.A."/>
            <person name="Lipzen A."/>
            <person name="Lundell T."/>
            <person name="Morin E."/>
            <person name="Murat C."/>
            <person name="Riley R."/>
            <person name="Ohm R."/>
            <person name="Sun H."/>
            <person name="Tunlid A."/>
            <person name="Henrissat B."/>
            <person name="Grigoriev I.V."/>
            <person name="Hibbett D.S."/>
            <person name="Martin F."/>
        </authorList>
    </citation>
    <scope>NUCLEOTIDE SEQUENCE [LARGE SCALE GENOMIC DNA]</scope>
    <source>
        <strain evidence="3">MUT 4182</strain>
    </source>
</reference>
<dbReference type="HOGENOM" id="CLU_000288_7_18_1"/>
<accession>A0A0C3Q5S8</accession>
<dbReference type="AlphaFoldDB" id="A0A0C3Q5S8"/>
<dbReference type="GO" id="GO:0004674">
    <property type="term" value="F:protein serine/threonine kinase activity"/>
    <property type="evidence" value="ECO:0007669"/>
    <property type="project" value="TreeGrafter"/>
</dbReference>
<dbReference type="PROSITE" id="PS50011">
    <property type="entry name" value="PROTEIN_KINASE_DOM"/>
    <property type="match status" value="1"/>
</dbReference>
<dbReference type="Pfam" id="PF00069">
    <property type="entry name" value="Pkinase"/>
    <property type="match status" value="1"/>
</dbReference>
<reference evidence="2 3" key="1">
    <citation type="submission" date="2014-04" db="EMBL/GenBank/DDBJ databases">
        <authorList>
            <consortium name="DOE Joint Genome Institute"/>
            <person name="Kuo A."/>
            <person name="Girlanda M."/>
            <person name="Perotto S."/>
            <person name="Kohler A."/>
            <person name="Nagy L.G."/>
            <person name="Floudas D."/>
            <person name="Copeland A."/>
            <person name="Barry K.W."/>
            <person name="Cichocki N."/>
            <person name="Veneault-Fourrey C."/>
            <person name="LaButti K."/>
            <person name="Lindquist E.A."/>
            <person name="Lipzen A."/>
            <person name="Lundell T."/>
            <person name="Morin E."/>
            <person name="Murat C."/>
            <person name="Sun H."/>
            <person name="Tunlid A."/>
            <person name="Henrissat B."/>
            <person name="Grigoriev I.V."/>
            <person name="Hibbett D.S."/>
            <person name="Martin F."/>
            <person name="Nordberg H.P."/>
            <person name="Cantor M.N."/>
            <person name="Hua S.X."/>
        </authorList>
    </citation>
    <scope>NUCLEOTIDE SEQUENCE [LARGE SCALE GENOMIC DNA]</scope>
    <source>
        <strain evidence="2 3">MUT 4182</strain>
    </source>
</reference>
<keyword evidence="3" id="KW-1185">Reference proteome</keyword>